<dbReference type="PRINTS" id="PR00625">
    <property type="entry name" value="JDOMAIN"/>
</dbReference>
<comment type="similarity">
    <text evidence="4">Belongs to the DPH4 family.</text>
</comment>
<sequence>MQTHYEVLNVTSDATQEEIKLAYKQKLLTSHPDKTSSSSSKQPNIIAKIVEAYNVLSNSTSRTAYDKQLESDIKGTGYNISGGGLDVYSLDDFNFVQDKFVKTCPRCEFVDSLVLTEEDLENGTPNNEDGYDIILQCNSCSLWIQVNYFES</sequence>
<dbReference type="Gene3D" id="1.10.287.110">
    <property type="entry name" value="DnaJ domain"/>
    <property type="match status" value="1"/>
</dbReference>
<dbReference type="CDD" id="cd06257">
    <property type="entry name" value="DnaJ"/>
    <property type="match status" value="1"/>
</dbReference>
<comment type="subcellular location">
    <subcellularLocation>
        <location evidence="3">Cytoplasm</location>
    </subcellularLocation>
    <subcellularLocation>
        <location evidence="2">Nucleus</location>
    </subcellularLocation>
</comment>
<keyword evidence="8" id="KW-0862">Zinc</keyword>
<dbReference type="InterPro" id="IPR036869">
    <property type="entry name" value="J_dom_sf"/>
</dbReference>
<evidence type="ECO:0000313" key="14">
    <source>
        <dbReference type="Proteomes" id="UP001497383"/>
    </source>
</evidence>
<keyword evidence="14" id="KW-1185">Reference proteome</keyword>
<evidence type="ECO:0000256" key="3">
    <source>
        <dbReference type="ARBA" id="ARBA00004496"/>
    </source>
</evidence>
<dbReference type="SMART" id="SM00271">
    <property type="entry name" value="DnaJ"/>
    <property type="match status" value="1"/>
</dbReference>
<dbReference type="PROSITE" id="PS50076">
    <property type="entry name" value="DNAJ_2"/>
    <property type="match status" value="1"/>
</dbReference>
<feature type="domain" description="DPH-type MB" evidence="12">
    <location>
        <begin position="84"/>
        <end position="149"/>
    </location>
</feature>
<evidence type="ECO:0000256" key="9">
    <source>
        <dbReference type="ARBA" id="ARBA00023004"/>
    </source>
</evidence>
<dbReference type="InterPro" id="IPR036671">
    <property type="entry name" value="DPH_MB_sf"/>
</dbReference>
<dbReference type="RefSeq" id="XP_066831521.1">
    <property type="nucleotide sequence ID" value="XM_066974820.1"/>
</dbReference>
<evidence type="ECO:0000256" key="7">
    <source>
        <dbReference type="ARBA" id="ARBA00022723"/>
    </source>
</evidence>
<dbReference type="InterPro" id="IPR007872">
    <property type="entry name" value="DPH_MB_dom"/>
</dbReference>
<keyword evidence="6" id="KW-0963">Cytoplasm</keyword>
<name>A0ABP0ZQE5_9ASCO</name>
<dbReference type="Gene3D" id="3.10.660.10">
    <property type="entry name" value="DPH Zinc finger"/>
    <property type="match status" value="1"/>
</dbReference>
<proteinExistence type="inferred from homology"/>
<organism evidence="13 14">
    <name type="scientific">Lodderomyces beijingensis</name>
    <dbReference type="NCBI Taxonomy" id="1775926"/>
    <lineage>
        <taxon>Eukaryota</taxon>
        <taxon>Fungi</taxon>
        <taxon>Dikarya</taxon>
        <taxon>Ascomycota</taxon>
        <taxon>Saccharomycotina</taxon>
        <taxon>Pichiomycetes</taxon>
        <taxon>Debaryomycetaceae</taxon>
        <taxon>Candida/Lodderomyces clade</taxon>
        <taxon>Lodderomyces</taxon>
    </lineage>
</organism>
<gene>
    <name evidence="13" type="ORF">LODBEIA_P45830</name>
</gene>
<feature type="domain" description="J" evidence="11">
    <location>
        <begin position="3"/>
        <end position="69"/>
    </location>
</feature>
<dbReference type="SUPFAM" id="SSF144217">
    <property type="entry name" value="CSL zinc finger"/>
    <property type="match status" value="1"/>
</dbReference>
<dbReference type="PROSITE" id="PS51074">
    <property type="entry name" value="DPH_MB"/>
    <property type="match status" value="1"/>
</dbReference>
<dbReference type="Pfam" id="PF00226">
    <property type="entry name" value="DnaJ"/>
    <property type="match status" value="1"/>
</dbReference>
<comment type="function">
    <text evidence="1">Required for the first step of diphthamide biosynthesis, the transfer of 3-amino-3-carboxypropyl from S-adenosyl-L-methionine to a histidine residue. Diphthamide is a post-translational modification of histidine which occurs in elongation factor 2.</text>
</comment>
<keyword evidence="9" id="KW-0408">Iron</keyword>
<keyword evidence="7" id="KW-0479">Metal-binding</keyword>
<dbReference type="PANTHER" id="PTHR21454">
    <property type="entry name" value="DPH3 HOMOLOG-RELATED"/>
    <property type="match status" value="1"/>
</dbReference>
<keyword evidence="10" id="KW-0539">Nucleus</keyword>
<dbReference type="Proteomes" id="UP001497383">
    <property type="component" value="Chromosome 5"/>
</dbReference>
<evidence type="ECO:0000256" key="6">
    <source>
        <dbReference type="ARBA" id="ARBA00022490"/>
    </source>
</evidence>
<dbReference type="GeneID" id="92209779"/>
<reference evidence="13 14" key="1">
    <citation type="submission" date="2024-03" db="EMBL/GenBank/DDBJ databases">
        <authorList>
            <person name="Brejova B."/>
        </authorList>
    </citation>
    <scope>NUCLEOTIDE SEQUENCE [LARGE SCALE GENOMIC DNA]</scope>
    <source>
        <strain evidence="13 14">CBS 14171</strain>
    </source>
</reference>
<dbReference type="InterPro" id="IPR001623">
    <property type="entry name" value="DnaJ_domain"/>
</dbReference>
<evidence type="ECO:0000313" key="13">
    <source>
        <dbReference type="EMBL" id="CAK9440492.1"/>
    </source>
</evidence>
<dbReference type="InterPro" id="IPR044248">
    <property type="entry name" value="DPH3/4-like"/>
</dbReference>
<evidence type="ECO:0000256" key="10">
    <source>
        <dbReference type="ARBA" id="ARBA00023242"/>
    </source>
</evidence>
<dbReference type="Pfam" id="PF05207">
    <property type="entry name" value="Zn_ribbon_CSL"/>
    <property type="match status" value="1"/>
</dbReference>
<accession>A0ABP0ZQE5</accession>
<dbReference type="SUPFAM" id="SSF46565">
    <property type="entry name" value="Chaperone J-domain"/>
    <property type="match status" value="1"/>
</dbReference>
<dbReference type="PANTHER" id="PTHR21454:SF46">
    <property type="entry name" value="DIPHTHAMIDE BIOSYNTHESIS PROTEIN 4"/>
    <property type="match status" value="1"/>
</dbReference>
<evidence type="ECO:0000259" key="12">
    <source>
        <dbReference type="PROSITE" id="PS51074"/>
    </source>
</evidence>
<dbReference type="EMBL" id="OZ022409">
    <property type="protein sequence ID" value="CAK9440492.1"/>
    <property type="molecule type" value="Genomic_DNA"/>
</dbReference>
<evidence type="ECO:0000256" key="8">
    <source>
        <dbReference type="ARBA" id="ARBA00022833"/>
    </source>
</evidence>
<evidence type="ECO:0000259" key="11">
    <source>
        <dbReference type="PROSITE" id="PS50076"/>
    </source>
</evidence>
<evidence type="ECO:0000256" key="2">
    <source>
        <dbReference type="ARBA" id="ARBA00004123"/>
    </source>
</evidence>
<evidence type="ECO:0000256" key="4">
    <source>
        <dbReference type="ARBA" id="ARBA00006169"/>
    </source>
</evidence>
<protein>
    <recommendedName>
        <fullName evidence="5">Diphthamide biosynthesis protein 4</fullName>
    </recommendedName>
</protein>
<evidence type="ECO:0000256" key="1">
    <source>
        <dbReference type="ARBA" id="ARBA00003474"/>
    </source>
</evidence>
<evidence type="ECO:0000256" key="5">
    <source>
        <dbReference type="ARBA" id="ARBA00021797"/>
    </source>
</evidence>